<comment type="caution">
    <text evidence="2">The sequence shown here is derived from an EMBL/GenBank/DDBJ whole genome shotgun (WGS) entry which is preliminary data.</text>
</comment>
<dbReference type="Proteomes" id="UP000827092">
    <property type="component" value="Unassembled WGS sequence"/>
</dbReference>
<keyword evidence="3" id="KW-1185">Reference proteome</keyword>
<dbReference type="AlphaFoldDB" id="A0AAV6VB47"/>
<name>A0AAV6VB47_9ARAC</name>
<organism evidence="2 3">
    <name type="scientific">Oedothorax gibbosus</name>
    <dbReference type="NCBI Taxonomy" id="931172"/>
    <lineage>
        <taxon>Eukaryota</taxon>
        <taxon>Metazoa</taxon>
        <taxon>Ecdysozoa</taxon>
        <taxon>Arthropoda</taxon>
        <taxon>Chelicerata</taxon>
        <taxon>Arachnida</taxon>
        <taxon>Araneae</taxon>
        <taxon>Araneomorphae</taxon>
        <taxon>Entelegynae</taxon>
        <taxon>Araneoidea</taxon>
        <taxon>Linyphiidae</taxon>
        <taxon>Erigoninae</taxon>
        <taxon>Oedothorax</taxon>
    </lineage>
</organism>
<feature type="signal peptide" evidence="1">
    <location>
        <begin position="1"/>
        <end position="18"/>
    </location>
</feature>
<feature type="chain" id="PRO_5043372467" evidence="1">
    <location>
        <begin position="19"/>
        <end position="182"/>
    </location>
</feature>
<sequence>MPWFAYFGFVVFIGPSFAWPVGSWADTALGFDIQTDYMDGYYGPWSADYLRGSRYSGIPGPRSLWQYAPYDYIDPAMDYLYGAHPYPRGMDVSKEKYVKDYPYGETEVGVRDSVSVRPGGYRSRAPYFQRPSFRPMDRYGYNPYASDYDMQPFFSSRMFAAGLGTPRTSSLRTGGDFMYLRR</sequence>
<keyword evidence="1" id="KW-0732">Signal</keyword>
<protein>
    <submittedName>
        <fullName evidence="2">Uncharacterized protein</fullName>
    </submittedName>
</protein>
<evidence type="ECO:0000313" key="3">
    <source>
        <dbReference type="Proteomes" id="UP000827092"/>
    </source>
</evidence>
<evidence type="ECO:0000313" key="2">
    <source>
        <dbReference type="EMBL" id="KAG8193819.1"/>
    </source>
</evidence>
<dbReference type="EMBL" id="JAFNEN010000114">
    <property type="protein sequence ID" value="KAG8193819.1"/>
    <property type="molecule type" value="Genomic_DNA"/>
</dbReference>
<gene>
    <name evidence="2" type="ORF">JTE90_029553</name>
</gene>
<evidence type="ECO:0000256" key="1">
    <source>
        <dbReference type="SAM" id="SignalP"/>
    </source>
</evidence>
<reference evidence="2 3" key="1">
    <citation type="journal article" date="2022" name="Nat. Ecol. Evol.">
        <title>A masculinizing supergene underlies an exaggerated male reproductive morph in a spider.</title>
        <authorList>
            <person name="Hendrickx F."/>
            <person name="De Corte Z."/>
            <person name="Sonet G."/>
            <person name="Van Belleghem S.M."/>
            <person name="Kostlbacher S."/>
            <person name="Vangestel C."/>
        </authorList>
    </citation>
    <scope>NUCLEOTIDE SEQUENCE [LARGE SCALE GENOMIC DNA]</scope>
    <source>
        <strain evidence="2">W744_W776</strain>
    </source>
</reference>
<accession>A0AAV6VB47</accession>
<proteinExistence type="predicted"/>